<keyword evidence="2" id="KW-1185">Reference proteome</keyword>
<organism evidence="1 2">
    <name type="scientific">Microbacterium binotii</name>
    <dbReference type="NCBI Taxonomy" id="462710"/>
    <lineage>
        <taxon>Bacteria</taxon>
        <taxon>Bacillati</taxon>
        <taxon>Actinomycetota</taxon>
        <taxon>Actinomycetes</taxon>
        <taxon>Micrococcales</taxon>
        <taxon>Microbacteriaceae</taxon>
        <taxon>Microbacterium</taxon>
    </lineage>
</organism>
<dbReference type="EMBL" id="BAAARI010000016">
    <property type="protein sequence ID" value="GAA2585171.1"/>
    <property type="molecule type" value="Genomic_DNA"/>
</dbReference>
<proteinExistence type="predicted"/>
<dbReference type="Proteomes" id="UP001500274">
    <property type="component" value="Unassembled WGS sequence"/>
</dbReference>
<evidence type="ECO:0000313" key="2">
    <source>
        <dbReference type="Proteomes" id="UP001500274"/>
    </source>
</evidence>
<name>A0ABN3PGW3_9MICO</name>
<comment type="caution">
    <text evidence="1">The sequence shown here is derived from an EMBL/GenBank/DDBJ whole genome shotgun (WGS) entry which is preliminary data.</text>
</comment>
<gene>
    <name evidence="1" type="ORF">GCM10009862_25240</name>
</gene>
<sequence length="154" mass="17145">MSLPSPWGAFTRDSVMSLDGEVRLFERFSVAGDPHLTLETGDVAIAAGLLNRLEEFLSHRAQWDRAATDAVVIEFSSEDPTKAELDEAADDLRAEQIVILPDAAVTTPVSARSDARRRRLPWEYAPARARRAGCRTVGIRARAHRAPCRPRRLR</sequence>
<protein>
    <submittedName>
        <fullName evidence="1">Uncharacterized protein</fullName>
    </submittedName>
</protein>
<evidence type="ECO:0000313" key="1">
    <source>
        <dbReference type="EMBL" id="GAA2585171.1"/>
    </source>
</evidence>
<accession>A0ABN3PGW3</accession>
<reference evidence="1 2" key="1">
    <citation type="journal article" date="2019" name="Int. J. Syst. Evol. Microbiol.">
        <title>The Global Catalogue of Microorganisms (GCM) 10K type strain sequencing project: providing services to taxonomists for standard genome sequencing and annotation.</title>
        <authorList>
            <consortium name="The Broad Institute Genomics Platform"/>
            <consortium name="The Broad Institute Genome Sequencing Center for Infectious Disease"/>
            <person name="Wu L."/>
            <person name="Ma J."/>
        </authorList>
    </citation>
    <scope>NUCLEOTIDE SEQUENCE [LARGE SCALE GENOMIC DNA]</scope>
    <source>
        <strain evidence="1 2">JCM 16365</strain>
    </source>
</reference>